<accession>A0A0S2M3G1</accession>
<feature type="DNA-binding region" description="H-T-H motif" evidence="2">
    <location>
        <begin position="35"/>
        <end position="54"/>
    </location>
</feature>
<dbReference type="AlphaFoldDB" id="A0A0S2M3G1"/>
<dbReference type="EMBL" id="CP013200">
    <property type="protein sequence ID" value="ALO67959.1"/>
    <property type="molecule type" value="Genomic_DNA"/>
</dbReference>
<reference evidence="5" key="1">
    <citation type="submission" date="2015-11" db="EMBL/GenBank/DDBJ databases">
        <authorList>
            <person name="Kumar R."/>
            <person name="Singh D."/>
            <person name="Swarnkar M.K."/>
            <person name="Singh A.K."/>
            <person name="Kumar S."/>
        </authorList>
    </citation>
    <scope>NUCLEOTIDE SEQUENCE [LARGE SCALE GENOMIC DNA]</scope>
    <source>
        <strain evidence="5">ERGS4:06</strain>
    </source>
</reference>
<dbReference type="InterPro" id="IPR050624">
    <property type="entry name" value="HTH-type_Tx_Regulator"/>
</dbReference>
<dbReference type="GO" id="GO:0003677">
    <property type="term" value="F:DNA binding"/>
    <property type="evidence" value="ECO:0007669"/>
    <property type="project" value="UniProtKB-UniRule"/>
</dbReference>
<dbReference type="Proteomes" id="UP000059574">
    <property type="component" value="Chromosome"/>
</dbReference>
<sequence length="259" mass="27361">MYSGLQPSERTRERYEKFIDAGIELFGTVGYASAKIKTLCLCAGLSERYFYESFDSREHLLTDVYESVSAKLMDRVTEALSKPDAHPQDAIRASMAAVVNFMLGDPRHAQIILVEIVGVSEELEVKRHQAMTNFAGQSMGALLILAGIKASVVKQLLGGGLGSHGGGSNNPGGSAGARLQAVDPSHPLADALEFARLTAISMVGGVNNMLLDAVIGGTTCNAERIIEVSYQLLCNASSGIRALAGTGQTHPAPKVTPAT</sequence>
<dbReference type="InterPro" id="IPR001647">
    <property type="entry name" value="HTH_TetR"/>
</dbReference>
<evidence type="ECO:0000313" key="5">
    <source>
        <dbReference type="Proteomes" id="UP000059574"/>
    </source>
</evidence>
<name>A0A0S2M3G1_9MICC</name>
<dbReference type="PANTHER" id="PTHR43479">
    <property type="entry name" value="ACREF/ENVCD OPERON REPRESSOR-RELATED"/>
    <property type="match status" value="1"/>
</dbReference>
<dbReference type="InterPro" id="IPR009057">
    <property type="entry name" value="Homeodomain-like_sf"/>
</dbReference>
<dbReference type="Pfam" id="PF00440">
    <property type="entry name" value="TetR_N"/>
    <property type="match status" value="1"/>
</dbReference>
<keyword evidence="1 2" id="KW-0238">DNA-binding</keyword>
<dbReference type="PROSITE" id="PS50977">
    <property type="entry name" value="HTH_TETR_2"/>
    <property type="match status" value="1"/>
</dbReference>
<evidence type="ECO:0000313" key="4">
    <source>
        <dbReference type="EMBL" id="ALO67959.1"/>
    </source>
</evidence>
<evidence type="ECO:0000256" key="2">
    <source>
        <dbReference type="PROSITE-ProRule" id="PRU00335"/>
    </source>
</evidence>
<proteinExistence type="predicted"/>
<dbReference type="Gene3D" id="1.10.10.60">
    <property type="entry name" value="Homeodomain-like"/>
    <property type="match status" value="1"/>
</dbReference>
<feature type="domain" description="HTH tetR-type" evidence="3">
    <location>
        <begin position="12"/>
        <end position="72"/>
    </location>
</feature>
<gene>
    <name evidence="4" type="ORF">AS189_17530</name>
</gene>
<dbReference type="SUPFAM" id="SSF46689">
    <property type="entry name" value="Homeodomain-like"/>
    <property type="match status" value="1"/>
</dbReference>
<dbReference type="PANTHER" id="PTHR43479:SF11">
    <property type="entry name" value="ACREF_ENVCD OPERON REPRESSOR-RELATED"/>
    <property type="match status" value="1"/>
</dbReference>
<evidence type="ECO:0000256" key="1">
    <source>
        <dbReference type="ARBA" id="ARBA00023125"/>
    </source>
</evidence>
<dbReference type="Gene3D" id="1.10.357.10">
    <property type="entry name" value="Tetracycline Repressor, domain 2"/>
    <property type="match status" value="1"/>
</dbReference>
<reference evidence="4 5" key="2">
    <citation type="journal article" date="2016" name="J. Biotechnol.">
        <title>Complete genome sequence of Arthrobacter alpinus ERGS4:06, a yellow pigmented bacterium tolerant to cold and radiations isolated from Sikkim Himalaya.</title>
        <authorList>
            <person name="Kumar R."/>
            <person name="Singh D."/>
            <person name="Swarnkar M.K."/>
            <person name="Singh A.K."/>
            <person name="Kumar S."/>
        </authorList>
    </citation>
    <scope>NUCLEOTIDE SEQUENCE [LARGE SCALE GENOMIC DNA]</scope>
    <source>
        <strain evidence="4 5">ERGS4:06</strain>
    </source>
</reference>
<evidence type="ECO:0000259" key="3">
    <source>
        <dbReference type="PROSITE" id="PS50977"/>
    </source>
</evidence>
<protein>
    <recommendedName>
        <fullName evidence="3">HTH tetR-type domain-containing protein</fullName>
    </recommendedName>
</protein>
<organism evidence="4 5">
    <name type="scientific">Arthrobacter alpinus</name>
    <dbReference type="NCBI Taxonomy" id="656366"/>
    <lineage>
        <taxon>Bacteria</taxon>
        <taxon>Bacillati</taxon>
        <taxon>Actinomycetota</taxon>
        <taxon>Actinomycetes</taxon>
        <taxon>Micrococcales</taxon>
        <taxon>Micrococcaceae</taxon>
        <taxon>Arthrobacter</taxon>
    </lineage>
</organism>